<sequence length="52" mass="6055">MNGPCEGPLFGVLFFFGCTRPNISRFFSTLMQFFSKLDRLQLLMLKYKTTIV</sequence>
<dbReference type="EMBL" id="GBXM01014556">
    <property type="protein sequence ID" value="JAH94021.1"/>
    <property type="molecule type" value="Transcribed_RNA"/>
</dbReference>
<organism evidence="1">
    <name type="scientific">Anguilla anguilla</name>
    <name type="common">European freshwater eel</name>
    <name type="synonym">Muraena anguilla</name>
    <dbReference type="NCBI Taxonomy" id="7936"/>
    <lineage>
        <taxon>Eukaryota</taxon>
        <taxon>Metazoa</taxon>
        <taxon>Chordata</taxon>
        <taxon>Craniata</taxon>
        <taxon>Vertebrata</taxon>
        <taxon>Euteleostomi</taxon>
        <taxon>Actinopterygii</taxon>
        <taxon>Neopterygii</taxon>
        <taxon>Teleostei</taxon>
        <taxon>Anguilliformes</taxon>
        <taxon>Anguillidae</taxon>
        <taxon>Anguilla</taxon>
    </lineage>
</organism>
<dbReference type="AlphaFoldDB" id="A0A0E9WUX0"/>
<accession>A0A0E9WUX0</accession>
<proteinExistence type="predicted"/>
<protein>
    <submittedName>
        <fullName evidence="1">Uncharacterized protein</fullName>
    </submittedName>
</protein>
<name>A0A0E9WUX0_ANGAN</name>
<reference evidence="1" key="1">
    <citation type="submission" date="2014-11" db="EMBL/GenBank/DDBJ databases">
        <authorList>
            <person name="Amaro Gonzalez C."/>
        </authorList>
    </citation>
    <scope>NUCLEOTIDE SEQUENCE</scope>
</reference>
<evidence type="ECO:0000313" key="1">
    <source>
        <dbReference type="EMBL" id="JAH94021.1"/>
    </source>
</evidence>
<reference evidence="1" key="2">
    <citation type="journal article" date="2015" name="Fish Shellfish Immunol.">
        <title>Early steps in the European eel (Anguilla anguilla)-Vibrio vulnificus interaction in the gills: Role of the RtxA13 toxin.</title>
        <authorList>
            <person name="Callol A."/>
            <person name="Pajuelo D."/>
            <person name="Ebbesson L."/>
            <person name="Teles M."/>
            <person name="MacKenzie S."/>
            <person name="Amaro C."/>
        </authorList>
    </citation>
    <scope>NUCLEOTIDE SEQUENCE</scope>
</reference>